<keyword evidence="1" id="KW-0812">Transmembrane</keyword>
<reference evidence="2" key="1">
    <citation type="submission" date="2018-05" db="EMBL/GenBank/DDBJ databases">
        <authorList>
            <person name="Lanie J.A."/>
            <person name="Ng W.-L."/>
            <person name="Kazmierczak K.M."/>
            <person name="Andrzejewski T.M."/>
            <person name="Davidsen T.M."/>
            <person name="Wayne K.J."/>
            <person name="Tettelin H."/>
            <person name="Glass J.I."/>
            <person name="Rusch D."/>
            <person name="Podicherti R."/>
            <person name="Tsui H.-C.T."/>
            <person name="Winkler M.E."/>
        </authorList>
    </citation>
    <scope>NUCLEOTIDE SEQUENCE</scope>
</reference>
<dbReference type="AlphaFoldDB" id="A0A382CF98"/>
<accession>A0A382CF98</accession>
<organism evidence="2">
    <name type="scientific">marine metagenome</name>
    <dbReference type="NCBI Taxonomy" id="408172"/>
    <lineage>
        <taxon>unclassified sequences</taxon>
        <taxon>metagenomes</taxon>
        <taxon>ecological metagenomes</taxon>
    </lineage>
</organism>
<dbReference type="EMBL" id="UINC01034278">
    <property type="protein sequence ID" value="SVB24868.1"/>
    <property type="molecule type" value="Genomic_DNA"/>
</dbReference>
<feature type="transmembrane region" description="Helical" evidence="1">
    <location>
        <begin position="6"/>
        <end position="26"/>
    </location>
</feature>
<keyword evidence="1" id="KW-1133">Transmembrane helix</keyword>
<evidence type="ECO:0000256" key="1">
    <source>
        <dbReference type="SAM" id="Phobius"/>
    </source>
</evidence>
<gene>
    <name evidence="2" type="ORF">METZ01_LOCUS177722</name>
</gene>
<name>A0A382CF98_9ZZZZ</name>
<evidence type="ECO:0000313" key="2">
    <source>
        <dbReference type="EMBL" id="SVB24868.1"/>
    </source>
</evidence>
<proteinExistence type="predicted"/>
<sequence>MDFMTWHLLAILSIIVLSFIAGYGYASISFTRYRKTVDSITNVKYNLHRRD</sequence>
<protein>
    <submittedName>
        <fullName evidence="2">Uncharacterized protein</fullName>
    </submittedName>
</protein>
<keyword evidence="1" id="KW-0472">Membrane</keyword>